<reference evidence="2 3" key="1">
    <citation type="submission" date="2020-11" db="EMBL/GenBank/DDBJ databases">
        <authorList>
            <person name="Wallbank WR R."/>
            <person name="Pardo Diaz C."/>
            <person name="Kozak K."/>
            <person name="Martin S."/>
            <person name="Jiggins C."/>
            <person name="Moest M."/>
            <person name="Warren A I."/>
            <person name="Generalovic N T."/>
            <person name="Byers J.R.P. K."/>
            <person name="Montejo-Kovacevich G."/>
            <person name="Yen C E."/>
        </authorList>
    </citation>
    <scope>NUCLEOTIDE SEQUENCE [LARGE SCALE GENOMIC DNA]</scope>
</reference>
<proteinExistence type="predicted"/>
<dbReference type="EMBL" id="LR899012">
    <property type="protein sequence ID" value="CAD7087776.1"/>
    <property type="molecule type" value="Genomic_DNA"/>
</dbReference>
<dbReference type="AlphaFoldDB" id="A0A7R8UWD9"/>
<sequence>MTKYAHISELEDKTMVTVKEKLQERMANLGKPNKIIADNEFNNIEIKNFCRENNIQIHFTKPNTHTGNSDVEKFHSSLLEHFRILSVTQKENSFKVNLYKAVEKYNSTIHSTLKEKPYNIQFNMNPEQRLANSQKNLEIKQKRINTT</sequence>
<evidence type="ECO:0000313" key="3">
    <source>
        <dbReference type="Proteomes" id="UP000594454"/>
    </source>
</evidence>
<dbReference type="InterPro" id="IPR001584">
    <property type="entry name" value="Integrase_cat-core"/>
</dbReference>
<gene>
    <name evidence="2" type="ORF">HERILL_LOCUS10458</name>
</gene>
<dbReference type="InterPro" id="IPR012337">
    <property type="entry name" value="RNaseH-like_sf"/>
</dbReference>
<name>A0A7R8UWD9_HERIL</name>
<dbReference type="GO" id="GO:0003676">
    <property type="term" value="F:nucleic acid binding"/>
    <property type="evidence" value="ECO:0007669"/>
    <property type="project" value="InterPro"/>
</dbReference>
<evidence type="ECO:0000313" key="2">
    <source>
        <dbReference type="EMBL" id="CAD7087776.1"/>
    </source>
</evidence>
<protein>
    <recommendedName>
        <fullName evidence="1">Integrase catalytic domain-containing protein</fullName>
    </recommendedName>
</protein>
<dbReference type="InterPro" id="IPR036397">
    <property type="entry name" value="RNaseH_sf"/>
</dbReference>
<dbReference type="Proteomes" id="UP000594454">
    <property type="component" value="Chromosome 4"/>
</dbReference>
<organism evidence="2 3">
    <name type="scientific">Hermetia illucens</name>
    <name type="common">Black soldier fly</name>
    <dbReference type="NCBI Taxonomy" id="343691"/>
    <lineage>
        <taxon>Eukaryota</taxon>
        <taxon>Metazoa</taxon>
        <taxon>Ecdysozoa</taxon>
        <taxon>Arthropoda</taxon>
        <taxon>Hexapoda</taxon>
        <taxon>Insecta</taxon>
        <taxon>Pterygota</taxon>
        <taxon>Neoptera</taxon>
        <taxon>Endopterygota</taxon>
        <taxon>Diptera</taxon>
        <taxon>Brachycera</taxon>
        <taxon>Stratiomyomorpha</taxon>
        <taxon>Stratiomyidae</taxon>
        <taxon>Hermetiinae</taxon>
        <taxon>Hermetia</taxon>
    </lineage>
</organism>
<dbReference type="Gene3D" id="3.30.420.10">
    <property type="entry name" value="Ribonuclease H-like superfamily/Ribonuclease H"/>
    <property type="match status" value="1"/>
</dbReference>
<accession>A0A7R8UWD9</accession>
<dbReference type="GO" id="GO:0015074">
    <property type="term" value="P:DNA integration"/>
    <property type="evidence" value="ECO:0007669"/>
    <property type="project" value="InterPro"/>
</dbReference>
<keyword evidence="3" id="KW-1185">Reference proteome</keyword>
<feature type="domain" description="Integrase catalytic" evidence="1">
    <location>
        <begin position="1"/>
        <end position="125"/>
    </location>
</feature>
<dbReference type="InParanoid" id="A0A7R8UWD9"/>
<dbReference type="SUPFAM" id="SSF53098">
    <property type="entry name" value="Ribonuclease H-like"/>
    <property type="match status" value="1"/>
</dbReference>
<dbReference type="PROSITE" id="PS50994">
    <property type="entry name" value="INTEGRASE"/>
    <property type="match status" value="1"/>
</dbReference>
<evidence type="ECO:0000259" key="1">
    <source>
        <dbReference type="PROSITE" id="PS50994"/>
    </source>
</evidence>